<comment type="caution">
    <text evidence="4">The sequence shown here is derived from an EMBL/GenBank/DDBJ whole genome shotgun (WGS) entry which is preliminary data.</text>
</comment>
<dbReference type="GO" id="GO:0008270">
    <property type="term" value="F:zinc ion binding"/>
    <property type="evidence" value="ECO:0007669"/>
    <property type="project" value="UniProtKB-KW"/>
</dbReference>
<keyword evidence="5" id="KW-1185">Reference proteome</keyword>
<accession>A0A8J2L7R0</accession>
<name>A0A8J2L7R0_9HEXA</name>
<proteinExistence type="predicted"/>
<evidence type="ECO:0000256" key="1">
    <source>
        <dbReference type="PROSITE-ProRule" id="PRU00042"/>
    </source>
</evidence>
<feature type="domain" description="C2H2-type" evidence="3">
    <location>
        <begin position="48"/>
        <end position="75"/>
    </location>
</feature>
<evidence type="ECO:0000313" key="5">
    <source>
        <dbReference type="Proteomes" id="UP000708208"/>
    </source>
</evidence>
<dbReference type="PROSITE" id="PS50157">
    <property type="entry name" value="ZINC_FINGER_C2H2_2"/>
    <property type="match status" value="1"/>
</dbReference>
<reference evidence="4" key="1">
    <citation type="submission" date="2021-06" db="EMBL/GenBank/DDBJ databases">
        <authorList>
            <person name="Hodson N. C."/>
            <person name="Mongue J. A."/>
            <person name="Jaron S. K."/>
        </authorList>
    </citation>
    <scope>NUCLEOTIDE SEQUENCE</scope>
</reference>
<feature type="non-terminal residue" evidence="4">
    <location>
        <position position="1"/>
    </location>
</feature>
<gene>
    <name evidence="4" type="ORF">AFUS01_LOCUS27841</name>
</gene>
<sequence length="156" mass="17382">LTVVSPDVPGLGEYLGLTSRIVLWNLEKNTDLPYDFDCPSLQGKVQERICPACKIYFPSKTSVQQHRKIHKAKKSTNRSQEISHTAFVVNDTDQDGSQNGTDALYTPEITTSSLNSDDPGTDPLGTGPNCDEQTTNDNIWIITDMNEWFVSDFVEL</sequence>
<keyword evidence="1" id="KW-0862">Zinc</keyword>
<organism evidence="4 5">
    <name type="scientific">Allacma fusca</name>
    <dbReference type="NCBI Taxonomy" id="39272"/>
    <lineage>
        <taxon>Eukaryota</taxon>
        <taxon>Metazoa</taxon>
        <taxon>Ecdysozoa</taxon>
        <taxon>Arthropoda</taxon>
        <taxon>Hexapoda</taxon>
        <taxon>Collembola</taxon>
        <taxon>Symphypleona</taxon>
        <taxon>Sminthuridae</taxon>
        <taxon>Allacma</taxon>
    </lineage>
</organism>
<feature type="region of interest" description="Disordered" evidence="2">
    <location>
        <begin position="71"/>
        <end position="133"/>
    </location>
</feature>
<protein>
    <recommendedName>
        <fullName evidence="3">C2H2-type domain-containing protein</fullName>
    </recommendedName>
</protein>
<dbReference type="AlphaFoldDB" id="A0A8J2L7R0"/>
<keyword evidence="1" id="KW-0863">Zinc-finger</keyword>
<evidence type="ECO:0000313" key="4">
    <source>
        <dbReference type="EMBL" id="CAG7817263.1"/>
    </source>
</evidence>
<dbReference type="Proteomes" id="UP000708208">
    <property type="component" value="Unassembled WGS sequence"/>
</dbReference>
<dbReference type="PROSITE" id="PS00028">
    <property type="entry name" value="ZINC_FINGER_C2H2_1"/>
    <property type="match status" value="1"/>
</dbReference>
<dbReference type="EMBL" id="CAJVCH010389952">
    <property type="protein sequence ID" value="CAG7817263.1"/>
    <property type="molecule type" value="Genomic_DNA"/>
</dbReference>
<feature type="compositionally biased region" description="Polar residues" evidence="2">
    <location>
        <begin position="108"/>
        <end position="118"/>
    </location>
</feature>
<evidence type="ECO:0000256" key="2">
    <source>
        <dbReference type="SAM" id="MobiDB-lite"/>
    </source>
</evidence>
<dbReference type="OrthoDB" id="10055949at2759"/>
<dbReference type="InterPro" id="IPR013087">
    <property type="entry name" value="Znf_C2H2_type"/>
</dbReference>
<evidence type="ECO:0000259" key="3">
    <source>
        <dbReference type="PROSITE" id="PS50157"/>
    </source>
</evidence>
<keyword evidence="1" id="KW-0479">Metal-binding</keyword>